<reference evidence="2 3" key="1">
    <citation type="submission" date="2020-05" db="EMBL/GenBank/DDBJ databases">
        <title>Nakamurella sp. DB0629 isolated from air conditioner.</title>
        <authorList>
            <person name="Kim D.H."/>
            <person name="Kim D.-U."/>
        </authorList>
    </citation>
    <scope>NUCLEOTIDE SEQUENCE [LARGE SCALE GENOMIC DNA]</scope>
    <source>
        <strain evidence="2 3">DB0629</strain>
    </source>
</reference>
<dbReference type="EMBL" id="JABEND010000016">
    <property type="protein sequence ID" value="NNG37599.1"/>
    <property type="molecule type" value="Genomic_DNA"/>
</dbReference>
<feature type="compositionally biased region" description="Pro residues" evidence="1">
    <location>
        <begin position="72"/>
        <end position="99"/>
    </location>
</feature>
<keyword evidence="3" id="KW-1185">Reference proteome</keyword>
<sequence length="99" mass="10037">MVDFGGLADKAKDFVGDNADKIKDGIKKAGDAVGNKVGHDKVDGVEEKLTGLVDKISRDEAAQEGGAAGQPAPNPQAPQTPPAQTPPAQAPQTPPAGQQ</sequence>
<dbReference type="Pfam" id="PF14013">
    <property type="entry name" value="MT0933_antitox"/>
    <property type="match status" value="1"/>
</dbReference>
<proteinExistence type="predicted"/>
<evidence type="ECO:0000313" key="2">
    <source>
        <dbReference type="EMBL" id="NNG37599.1"/>
    </source>
</evidence>
<feature type="compositionally biased region" description="Basic and acidic residues" evidence="1">
    <location>
        <begin position="51"/>
        <end position="61"/>
    </location>
</feature>
<evidence type="ECO:0000256" key="1">
    <source>
        <dbReference type="SAM" id="MobiDB-lite"/>
    </source>
</evidence>
<feature type="region of interest" description="Disordered" evidence="1">
    <location>
        <begin position="51"/>
        <end position="99"/>
    </location>
</feature>
<dbReference type="RefSeq" id="WP_171201300.1">
    <property type="nucleotide sequence ID" value="NZ_JABEND010000016.1"/>
</dbReference>
<protein>
    <submittedName>
        <fullName evidence="2">Antitoxin</fullName>
    </submittedName>
</protein>
<gene>
    <name evidence="2" type="ORF">HKD39_18215</name>
</gene>
<comment type="caution">
    <text evidence="2">The sequence shown here is derived from an EMBL/GenBank/DDBJ whole genome shotgun (WGS) entry which is preliminary data.</text>
</comment>
<evidence type="ECO:0000313" key="3">
    <source>
        <dbReference type="Proteomes" id="UP000562984"/>
    </source>
</evidence>
<accession>A0A849AAQ8</accession>
<dbReference type="InterPro" id="IPR028037">
    <property type="entry name" value="Antitoxin_Rv0909/MT0933"/>
</dbReference>
<dbReference type="Proteomes" id="UP000562984">
    <property type="component" value="Unassembled WGS sequence"/>
</dbReference>
<name>A0A849AAQ8_9ACTN</name>
<dbReference type="AlphaFoldDB" id="A0A849AAQ8"/>
<organism evidence="2 3">
    <name type="scientific">Nakamurella aerolata</name>
    <dbReference type="NCBI Taxonomy" id="1656892"/>
    <lineage>
        <taxon>Bacteria</taxon>
        <taxon>Bacillati</taxon>
        <taxon>Actinomycetota</taxon>
        <taxon>Actinomycetes</taxon>
        <taxon>Nakamurellales</taxon>
        <taxon>Nakamurellaceae</taxon>
        <taxon>Nakamurella</taxon>
    </lineage>
</organism>